<feature type="region of interest" description="Disordered" evidence="1">
    <location>
        <begin position="1"/>
        <end position="27"/>
    </location>
</feature>
<evidence type="ECO:0000313" key="5">
    <source>
        <dbReference type="WBParaSite" id="SCUD_0000025101-mRNA-1"/>
    </source>
</evidence>
<dbReference type="GO" id="GO:0045944">
    <property type="term" value="P:positive regulation of transcription by RNA polymerase II"/>
    <property type="evidence" value="ECO:0007669"/>
    <property type="project" value="TreeGrafter"/>
</dbReference>
<accession>A0A183JC45</accession>
<keyword evidence="4" id="KW-1185">Reference proteome</keyword>
<dbReference type="GO" id="GO:0008195">
    <property type="term" value="F:phosphatidate phosphatase activity"/>
    <property type="evidence" value="ECO:0007669"/>
    <property type="project" value="TreeGrafter"/>
</dbReference>
<dbReference type="STRING" id="6186.A0A183JC45"/>
<reference evidence="3 4" key="2">
    <citation type="submission" date="2018-11" db="EMBL/GenBank/DDBJ databases">
        <authorList>
            <consortium name="Pathogen Informatics"/>
        </authorList>
    </citation>
    <scope>NUCLEOTIDE SEQUENCE [LARGE SCALE GENOMIC DNA]</scope>
    <source>
        <strain evidence="3">Dakar</strain>
        <strain evidence="4">Dakar, Senegal</strain>
    </source>
</reference>
<evidence type="ECO:0000259" key="2">
    <source>
        <dbReference type="SMART" id="SM00775"/>
    </source>
</evidence>
<dbReference type="GO" id="GO:0009062">
    <property type="term" value="P:fatty acid catabolic process"/>
    <property type="evidence" value="ECO:0007669"/>
    <property type="project" value="TreeGrafter"/>
</dbReference>
<dbReference type="InterPro" id="IPR026058">
    <property type="entry name" value="LIPIN"/>
</dbReference>
<feature type="compositionally biased region" description="Polar residues" evidence="1">
    <location>
        <begin position="406"/>
        <end position="419"/>
    </location>
</feature>
<evidence type="ECO:0000256" key="1">
    <source>
        <dbReference type="SAM" id="MobiDB-lite"/>
    </source>
</evidence>
<dbReference type="InterPro" id="IPR013209">
    <property type="entry name" value="LNS2"/>
</dbReference>
<dbReference type="InterPro" id="IPR031315">
    <property type="entry name" value="LNS2/PITP"/>
</dbReference>
<sequence length="519" mass="58505">MNSSFNETTDDYETEIQTNQSNTINTSSTSGWLWWRKRKQTNPSDISSDSGSQDLTYQDLSHQHSSVQSMLAPIDLGISSPVLMQEEFDQENYERPYNLPKSELLSVPTTAKIPLHSSAIDVRCSKTPDPSQTSSPEEAGYFSDDNQSNNAYHKKTTANIESRSSIQQANRLTSQQLKSLNLHKGANEAVFSVVSKYQGTCQCACFIYLWDWSDKIVISDIDGTITKSDWLGQLMPLVGMDWTHHNIAQLYNKIANNGYKFIYLSSRPIGQARATRKFLYTVQQDNYRLPDGPILLSPFSVLEAFRKLSDWVPDDYHNQCLVMLGDMVWICNLFIGDKLNHQNEDEEDSIPFIAGFGNRPTDIATYKAIGLHDHQIYTVDYLGNVICGDPGENEKDKKLKKKNKTSHVNSNQQLNNENKSTSSVTTTSETIITSSTISSDSLINTTATTTTTTTTTTTNNNNNNNNNNTGLTTTTVYANSVLAKLNLNSLLQMVDVYFPQMNDRLMYATNYSDYTYWRM</sequence>
<dbReference type="GO" id="GO:0005634">
    <property type="term" value="C:nucleus"/>
    <property type="evidence" value="ECO:0007669"/>
    <property type="project" value="TreeGrafter"/>
</dbReference>
<dbReference type="InterPro" id="IPR036412">
    <property type="entry name" value="HAD-like_sf"/>
</dbReference>
<dbReference type="WBParaSite" id="SCUD_0000025101-mRNA-1">
    <property type="protein sequence ID" value="SCUD_0000025101-mRNA-1"/>
    <property type="gene ID" value="SCUD_0000025101"/>
</dbReference>
<dbReference type="GO" id="GO:0003713">
    <property type="term" value="F:transcription coactivator activity"/>
    <property type="evidence" value="ECO:0007669"/>
    <property type="project" value="TreeGrafter"/>
</dbReference>
<dbReference type="SMART" id="SM00775">
    <property type="entry name" value="LNS2"/>
    <property type="match status" value="1"/>
</dbReference>
<feature type="region of interest" description="Disordered" evidence="1">
    <location>
        <begin position="394"/>
        <end position="426"/>
    </location>
</feature>
<dbReference type="PANTHER" id="PTHR12181">
    <property type="entry name" value="LIPIN"/>
    <property type="match status" value="1"/>
</dbReference>
<dbReference type="GO" id="GO:0019432">
    <property type="term" value="P:triglyceride biosynthetic process"/>
    <property type="evidence" value="ECO:0007669"/>
    <property type="project" value="TreeGrafter"/>
</dbReference>
<dbReference type="Gene3D" id="3.40.50.1000">
    <property type="entry name" value="HAD superfamily/HAD-like"/>
    <property type="match status" value="1"/>
</dbReference>
<reference evidence="5" key="1">
    <citation type="submission" date="2016-06" db="UniProtKB">
        <authorList>
            <consortium name="WormBaseParasite"/>
        </authorList>
    </citation>
    <scope>IDENTIFICATION</scope>
</reference>
<dbReference type="EMBL" id="UZAK01000145">
    <property type="protein sequence ID" value="VDO60412.1"/>
    <property type="molecule type" value="Genomic_DNA"/>
</dbReference>
<dbReference type="Proteomes" id="UP000279833">
    <property type="component" value="Unassembled WGS sequence"/>
</dbReference>
<dbReference type="AlphaFoldDB" id="A0A183JC45"/>
<evidence type="ECO:0000313" key="3">
    <source>
        <dbReference type="EMBL" id="VDO60412.1"/>
    </source>
</evidence>
<dbReference type="PANTHER" id="PTHR12181:SF12">
    <property type="entry name" value="PHOSPHATIDATE PHOSPHATASE"/>
    <property type="match status" value="1"/>
</dbReference>
<feature type="region of interest" description="Disordered" evidence="1">
    <location>
        <begin position="41"/>
        <end position="61"/>
    </location>
</feature>
<gene>
    <name evidence="3" type="ORF">SCUD_LOCUS252</name>
</gene>
<dbReference type="SUPFAM" id="SSF56784">
    <property type="entry name" value="HAD-like"/>
    <property type="match status" value="1"/>
</dbReference>
<organism evidence="5">
    <name type="scientific">Schistosoma curassoni</name>
    <dbReference type="NCBI Taxonomy" id="6186"/>
    <lineage>
        <taxon>Eukaryota</taxon>
        <taxon>Metazoa</taxon>
        <taxon>Spiralia</taxon>
        <taxon>Lophotrochozoa</taxon>
        <taxon>Platyhelminthes</taxon>
        <taxon>Trematoda</taxon>
        <taxon>Digenea</taxon>
        <taxon>Strigeidida</taxon>
        <taxon>Schistosomatoidea</taxon>
        <taxon>Schistosomatidae</taxon>
        <taxon>Schistosoma</taxon>
    </lineage>
</organism>
<dbReference type="Pfam" id="PF08235">
    <property type="entry name" value="LNS2"/>
    <property type="match status" value="1"/>
</dbReference>
<name>A0A183JC45_9TREM</name>
<evidence type="ECO:0000313" key="4">
    <source>
        <dbReference type="Proteomes" id="UP000279833"/>
    </source>
</evidence>
<protein>
    <submittedName>
        <fullName evidence="5">LNS2 domain-containing protein</fullName>
    </submittedName>
</protein>
<feature type="region of interest" description="Disordered" evidence="1">
    <location>
        <begin position="121"/>
        <end position="149"/>
    </location>
</feature>
<feature type="domain" description="LNS2/PITP" evidence="2">
    <location>
        <begin position="216"/>
        <end position="388"/>
    </location>
</feature>
<feature type="compositionally biased region" description="Low complexity" evidence="1">
    <location>
        <begin position="16"/>
        <end position="27"/>
    </location>
</feature>
<dbReference type="GO" id="GO:0032869">
    <property type="term" value="P:cellular response to insulin stimulus"/>
    <property type="evidence" value="ECO:0007669"/>
    <property type="project" value="TreeGrafter"/>
</dbReference>
<proteinExistence type="predicted"/>
<dbReference type="InterPro" id="IPR023214">
    <property type="entry name" value="HAD_sf"/>
</dbReference>